<feature type="compositionally biased region" description="Low complexity" evidence="2">
    <location>
        <begin position="1101"/>
        <end position="1110"/>
    </location>
</feature>
<feature type="region of interest" description="Disordered" evidence="2">
    <location>
        <begin position="722"/>
        <end position="767"/>
    </location>
</feature>
<protein>
    <submittedName>
        <fullName evidence="3">Putative Coiled-coil domain-containing protein</fullName>
    </submittedName>
</protein>
<dbReference type="GO" id="GO:0005737">
    <property type="term" value="C:cytoplasm"/>
    <property type="evidence" value="ECO:0007669"/>
    <property type="project" value="TreeGrafter"/>
</dbReference>
<feature type="compositionally biased region" description="Polar residues" evidence="2">
    <location>
        <begin position="833"/>
        <end position="843"/>
    </location>
</feature>
<keyword evidence="4" id="KW-1185">Reference proteome</keyword>
<dbReference type="InterPro" id="IPR022782">
    <property type="entry name" value="AIP3-like_C"/>
</dbReference>
<feature type="compositionally biased region" description="Polar residues" evidence="2">
    <location>
        <begin position="964"/>
        <end position="976"/>
    </location>
</feature>
<name>A0A0P5XKZ7_9CRUS</name>
<feature type="compositionally biased region" description="Polar residues" evidence="2">
    <location>
        <begin position="695"/>
        <end position="704"/>
    </location>
</feature>
<keyword evidence="1" id="KW-0175">Coiled coil</keyword>
<feature type="coiled-coil region" evidence="1">
    <location>
        <begin position="548"/>
        <end position="575"/>
    </location>
</feature>
<organism evidence="3 4">
    <name type="scientific">Daphnia magna</name>
    <dbReference type="NCBI Taxonomy" id="35525"/>
    <lineage>
        <taxon>Eukaryota</taxon>
        <taxon>Metazoa</taxon>
        <taxon>Ecdysozoa</taxon>
        <taxon>Arthropoda</taxon>
        <taxon>Crustacea</taxon>
        <taxon>Branchiopoda</taxon>
        <taxon>Diplostraca</taxon>
        <taxon>Cladocera</taxon>
        <taxon>Anomopoda</taxon>
        <taxon>Daphniidae</taxon>
        <taxon>Daphnia</taxon>
    </lineage>
</organism>
<feature type="region of interest" description="Disordered" evidence="2">
    <location>
        <begin position="949"/>
        <end position="976"/>
    </location>
</feature>
<comment type="caution">
    <text evidence="3">The sequence shown here is derived from an EMBL/GenBank/DDBJ whole genome shotgun (WGS) entry which is preliminary data.</text>
</comment>
<feature type="compositionally biased region" description="Polar residues" evidence="2">
    <location>
        <begin position="804"/>
        <end position="823"/>
    </location>
</feature>
<evidence type="ECO:0000256" key="1">
    <source>
        <dbReference type="SAM" id="Coils"/>
    </source>
</evidence>
<evidence type="ECO:0000313" key="3">
    <source>
        <dbReference type="EMBL" id="KZS17011.1"/>
    </source>
</evidence>
<feature type="region of interest" description="Disordered" evidence="2">
    <location>
        <begin position="322"/>
        <end position="341"/>
    </location>
</feature>
<feature type="region of interest" description="Disordered" evidence="2">
    <location>
        <begin position="1054"/>
        <end position="1130"/>
    </location>
</feature>
<feature type="compositionally biased region" description="Polar residues" evidence="2">
    <location>
        <begin position="754"/>
        <end position="767"/>
    </location>
</feature>
<dbReference type="InterPro" id="IPR051825">
    <property type="entry name" value="SRCIN1"/>
</dbReference>
<dbReference type="Pfam" id="PF03915">
    <property type="entry name" value="AIP3"/>
    <property type="match status" value="1"/>
</dbReference>
<dbReference type="PANTHER" id="PTHR22741:SF10">
    <property type="entry name" value="COILED-COIL DOMAIN-CONTAINING PROTEIN CG32809"/>
    <property type="match status" value="1"/>
</dbReference>
<feature type="region of interest" description="Disordered" evidence="2">
    <location>
        <begin position="662"/>
        <end position="704"/>
    </location>
</feature>
<feature type="compositionally biased region" description="Polar residues" evidence="2">
    <location>
        <begin position="216"/>
        <end position="245"/>
    </location>
</feature>
<dbReference type="Gene3D" id="1.20.58.1540">
    <property type="entry name" value="Actin interacting protein 3, C-terminal domain"/>
    <property type="match status" value="1"/>
</dbReference>
<accession>A0A0P5XKZ7</accession>
<dbReference type="Proteomes" id="UP000076858">
    <property type="component" value="Unassembled WGS sequence"/>
</dbReference>
<dbReference type="PANTHER" id="PTHR22741">
    <property type="entry name" value="P140CAP/SNIP-RELATED"/>
    <property type="match status" value="1"/>
</dbReference>
<feature type="coiled-coil region" evidence="1">
    <location>
        <begin position="1000"/>
        <end position="1027"/>
    </location>
</feature>
<feature type="compositionally biased region" description="Basic and acidic residues" evidence="2">
    <location>
        <begin position="1081"/>
        <end position="1093"/>
    </location>
</feature>
<reference evidence="3 4" key="1">
    <citation type="submission" date="2016-03" db="EMBL/GenBank/DDBJ databases">
        <title>EvidentialGene: Evidence-directed Construction of Genes on Genomes.</title>
        <authorList>
            <person name="Gilbert D.G."/>
            <person name="Choi J.-H."/>
            <person name="Mockaitis K."/>
            <person name="Colbourne J."/>
            <person name="Pfrender M."/>
        </authorList>
    </citation>
    <scope>NUCLEOTIDE SEQUENCE [LARGE SCALE GENOMIC DNA]</scope>
    <source>
        <strain evidence="3 4">Xinb3</strain>
        <tissue evidence="3">Complete organism</tissue>
    </source>
</reference>
<evidence type="ECO:0000313" key="4">
    <source>
        <dbReference type="Proteomes" id="UP000076858"/>
    </source>
</evidence>
<evidence type="ECO:0000256" key="2">
    <source>
        <dbReference type="SAM" id="MobiDB-lite"/>
    </source>
</evidence>
<feature type="region of interest" description="Disordered" evidence="2">
    <location>
        <begin position="216"/>
        <end position="250"/>
    </location>
</feature>
<dbReference type="STRING" id="35525.A0A0P5XKZ7"/>
<feature type="region of interest" description="Disordered" evidence="2">
    <location>
        <begin position="804"/>
        <end position="886"/>
    </location>
</feature>
<gene>
    <name evidence="3" type="ORF">APZ42_017656</name>
</gene>
<dbReference type="AlphaFoldDB" id="A0A0P5XKZ7"/>
<sequence length="1149" mass="126357">MTMPMLSHSNSLMDEDAGIMSEAETSATGFRRGSKQRASLPVVRTPSKTLERPLGLVFLQFRHETKRALLPNEITTLDTVRALFVRSFARQLSMEYFDSNNVHIYIHDPNQDMFYELEDLRDIRDRSILRLFETDELQQPFNFQSALPISLSQMSFLDDADHVDLDQPLDRCNPRLMISSPLSSATWDELSYFSEPEFDSDYRPQHVHKSKNRTTKPIITGTRNGRQSISSSVPTAYGSTSSLSQAPIMPRNGQFQPRSALHRSYSTAAEQTPSPLRIDRNAMSPVVDYAANVNNDQPGRWKEHGVEVVHGFFPCPPQALPPQVPPRPPERSFHNYGTSPNNLKPNYGLPSSSVTLGSNAIAGPALSRSPVFGNGFGDIRNSQSSLFQGNNATDPNLVDEQTRIRMEQVERKLASLTGLVQTALTSAVGVHVQLPDDDLNGETNNAILRIPPPEAVSVYKGDSDWLGSVETYTQLRLLQKNAKELRSEMRSLRRLSQTQLSAVKEAVKDTIQIMKKTFLENSDVITNALCEAESSTIETTLRNVHRQEGIYQNEMKQLETDLSELETSVENLRSHVINKKTRVSMADVEKLANLLSRSSKSVDQLKIQFPALEESIKCALTYQSEQQAGDTQFLKETPNKLESTIGRCKKLTSTLVTLRRLASVQEQRQPQNPEKSSAPKSNYTPSVTVDPPSSLIHNPPQQGNALYENAQQSDCNHAFAAPHELHPTNGADVSEPGIIDSSSRNGSRPVHQCGDQSQRTEPRSSNALDTLLDELKHYSETNRPDMEMSQSLTAKSGYAQQAQPLLPAPSTQPTLLSNLSTSKPYAESPVDSVVSNAIGSATTVGRRRAPPPPPPRTSSRSPLASPLRSHPNFQARPLPNLPSTAETNHFTMPLVMKVAPMSPQSALLSNCHQPRTTPPTSNDSRTLGVSSDTRKINTARIFISTPSSDQLVGSQDGQLLRPGSASSANFIGSRRTSQVDSSVMATVIESGTSASGSPKRDHLESRHQELLKTQKHLQEQYDRLQRIHGTQLLPVVLGGEAAQSSQQCPTLVVADQADSVSDRRSNAPSTATRDSAAGQNDHPRSVENQETEKASPANGISSNDSQSSGHSSDKNEQSALPATNTDGDKNRESIFISLLLENAHETDIL</sequence>
<dbReference type="EMBL" id="LRGB01000687">
    <property type="protein sequence ID" value="KZS17011.1"/>
    <property type="molecule type" value="Genomic_DNA"/>
</dbReference>
<proteinExistence type="predicted"/>
<feature type="compositionally biased region" description="Polar residues" evidence="2">
    <location>
        <begin position="664"/>
        <end position="687"/>
    </location>
</feature>
<feature type="compositionally biased region" description="Low complexity" evidence="2">
    <location>
        <begin position="857"/>
        <end position="869"/>
    </location>
</feature>
<feature type="region of interest" description="Disordered" evidence="2">
    <location>
        <begin position="910"/>
        <end position="929"/>
    </location>
</feature>
<dbReference type="OrthoDB" id="6022652at2759"/>